<evidence type="ECO:0000256" key="10">
    <source>
        <dbReference type="ARBA" id="ARBA00037387"/>
    </source>
</evidence>
<dbReference type="Proteomes" id="UP000005384">
    <property type="component" value="Unassembled WGS sequence"/>
</dbReference>
<dbReference type="PATRIC" id="fig|742737.3.peg.3325"/>
<name>G5IIL8_9FIRM</name>
<dbReference type="Pfam" id="PF03611">
    <property type="entry name" value="EIIC-GAT"/>
    <property type="match status" value="1"/>
</dbReference>
<dbReference type="PANTHER" id="PTHR33843">
    <property type="entry name" value="ASCORBATE-SPECIFIC PTS SYSTEM EIIC COMPONENT"/>
    <property type="match status" value="1"/>
</dbReference>
<evidence type="ECO:0000256" key="11">
    <source>
        <dbReference type="ARBA" id="ARBA00038218"/>
    </source>
</evidence>
<evidence type="ECO:0000256" key="13">
    <source>
        <dbReference type="ARBA" id="ARBA00042859"/>
    </source>
</evidence>
<comment type="similarity">
    <text evidence="11">Belongs to the UlaA family.</text>
</comment>
<keyword evidence="4" id="KW-1003">Cell membrane</keyword>
<keyword evidence="7 14" id="KW-0812">Transmembrane</keyword>
<dbReference type="RefSeq" id="WP_006781326.1">
    <property type="nucleotide sequence ID" value="NZ_CP040506.1"/>
</dbReference>
<keyword evidence="3" id="KW-0813">Transport</keyword>
<comment type="function">
    <text evidence="10">The phosphoenolpyruvate-dependent sugar phosphotransferase system (sugar PTS), a major carbohydrate active transport system, catalyzes the phosphorylation of incoming sugar substrates concomitantly with their translocation across the cell membrane. The enzyme II UlaABC PTS system is involved in ascorbate transport.</text>
</comment>
<feature type="transmembrane region" description="Helical" evidence="14">
    <location>
        <begin position="153"/>
        <end position="175"/>
    </location>
</feature>
<dbReference type="InterPro" id="IPR004703">
    <property type="entry name" value="PTS_sugar-sp_permease"/>
</dbReference>
<comment type="subcellular location">
    <subcellularLocation>
        <location evidence="1">Cell membrane</location>
        <topology evidence="1">Multi-pass membrane protein</topology>
    </subcellularLocation>
</comment>
<dbReference type="GO" id="GO:0005886">
    <property type="term" value="C:plasma membrane"/>
    <property type="evidence" value="ECO:0007669"/>
    <property type="project" value="UniProtKB-SubCell"/>
</dbReference>
<comment type="caution">
    <text evidence="15">The sequence shown here is derived from an EMBL/GenBank/DDBJ whole genome shotgun (WGS) entry which is preliminary data.</text>
</comment>
<dbReference type="OrthoDB" id="9796178at2"/>
<evidence type="ECO:0000256" key="3">
    <source>
        <dbReference type="ARBA" id="ARBA00022448"/>
    </source>
</evidence>
<dbReference type="PANTHER" id="PTHR33843:SF4">
    <property type="entry name" value="ASCORBATE-SPECIFIC PTS SYSTEM EIIC COMPONENT"/>
    <property type="match status" value="1"/>
</dbReference>
<evidence type="ECO:0000256" key="6">
    <source>
        <dbReference type="ARBA" id="ARBA00022683"/>
    </source>
</evidence>
<dbReference type="GO" id="GO:0009401">
    <property type="term" value="P:phosphoenolpyruvate-dependent sugar phosphotransferase system"/>
    <property type="evidence" value="ECO:0007669"/>
    <property type="project" value="UniProtKB-KW"/>
</dbReference>
<evidence type="ECO:0000313" key="15">
    <source>
        <dbReference type="EMBL" id="EHI58653.1"/>
    </source>
</evidence>
<keyword evidence="9 14" id="KW-0472">Membrane</keyword>
<keyword evidence="5" id="KW-0762">Sugar transport</keyword>
<feature type="transmembrane region" description="Helical" evidence="14">
    <location>
        <begin position="270"/>
        <end position="291"/>
    </location>
</feature>
<organism evidence="15 16">
    <name type="scientific">Hungatella hathewayi WAL-18680</name>
    <dbReference type="NCBI Taxonomy" id="742737"/>
    <lineage>
        <taxon>Bacteria</taxon>
        <taxon>Bacillati</taxon>
        <taxon>Bacillota</taxon>
        <taxon>Clostridia</taxon>
        <taxon>Lachnospirales</taxon>
        <taxon>Lachnospiraceae</taxon>
        <taxon>Hungatella</taxon>
    </lineage>
</organism>
<keyword evidence="6" id="KW-0598">Phosphotransferase system</keyword>
<gene>
    <name evidence="15" type="ORF">HMPREF9473_03346</name>
</gene>
<dbReference type="EMBL" id="ADLN01000092">
    <property type="protein sequence ID" value="EHI58653.1"/>
    <property type="molecule type" value="Genomic_DNA"/>
</dbReference>
<keyword evidence="16" id="KW-1185">Reference proteome</keyword>
<sequence>MLVVLNWLKDNLFGQTALFLGLIVAVGIALQKKKPGEILQGFITATLGYYIFNTGAGSIGGLAMVMGNLLRPTLGVEAGVNPFSSQTFIAMGYAIEYIAPRITICFIVSWMIHILLVKFIKPLKVVYLTMHNILSFVATFYMFFYTIMGYRGWLLDCCAGLFTVLYITLTPMLVYKDCMKVTNNAFALGHFNQISAWLASKIAPLCGNPEKENAETMQLPGWLRSISDGGLSVAVSLPVAYIFVWAIVMFVGNDAALQLLHENAGSTNSFLYMVLTALQLAAAIYILLYGLRMFLGALLPAFQGISEKFIPDAVPGIDTVAFYTVSPNAVVITMLSYMAGAVATTIVCILLKTPVLVIFQLASAFSESSAIGAIANSKGGWKACVAAGLMVGILATVAAGFFATGLGILEQGIAQANFDSCAYPSVVFYLFRMFQ</sequence>
<feature type="transmembrane region" description="Helical" evidence="14">
    <location>
        <begin position="231"/>
        <end position="250"/>
    </location>
</feature>
<reference evidence="15 16" key="1">
    <citation type="submission" date="2011-08" db="EMBL/GenBank/DDBJ databases">
        <title>The Genome Sequence of Clostridium hathewayi WAL-18680.</title>
        <authorList>
            <consortium name="The Broad Institute Genome Sequencing Platform"/>
            <person name="Earl A."/>
            <person name="Ward D."/>
            <person name="Feldgarden M."/>
            <person name="Gevers D."/>
            <person name="Finegold S.M."/>
            <person name="Summanen P.H."/>
            <person name="Molitoris D.R."/>
            <person name="Song M."/>
            <person name="Daigneault M."/>
            <person name="Allen-Vercoe E."/>
            <person name="Young S.K."/>
            <person name="Zeng Q."/>
            <person name="Gargeya S."/>
            <person name="Fitzgerald M."/>
            <person name="Haas B."/>
            <person name="Abouelleil A."/>
            <person name="Alvarado L."/>
            <person name="Arachchi H.M."/>
            <person name="Berlin A."/>
            <person name="Brown A."/>
            <person name="Chapman S.B."/>
            <person name="Chen Z."/>
            <person name="Dunbar C."/>
            <person name="Freedman E."/>
            <person name="Gearin G."/>
            <person name="Gellesch M."/>
            <person name="Goldberg J."/>
            <person name="Griggs A."/>
            <person name="Gujja S."/>
            <person name="Heiman D."/>
            <person name="Howarth C."/>
            <person name="Larson L."/>
            <person name="Lui A."/>
            <person name="MacDonald P.J.P."/>
            <person name="Montmayeur A."/>
            <person name="Murphy C."/>
            <person name="Neiman D."/>
            <person name="Pearson M."/>
            <person name="Priest M."/>
            <person name="Roberts A."/>
            <person name="Saif S."/>
            <person name="Shea T."/>
            <person name="Shenoy N."/>
            <person name="Sisk P."/>
            <person name="Stolte C."/>
            <person name="Sykes S."/>
            <person name="Wortman J."/>
            <person name="Nusbaum C."/>
            <person name="Birren B."/>
        </authorList>
    </citation>
    <scope>NUCLEOTIDE SEQUENCE [LARGE SCALE GENOMIC DNA]</scope>
    <source>
        <strain evidence="15 16">WAL-18680</strain>
    </source>
</reference>
<evidence type="ECO:0000256" key="1">
    <source>
        <dbReference type="ARBA" id="ARBA00004651"/>
    </source>
</evidence>
<proteinExistence type="inferred from homology"/>
<feature type="transmembrane region" description="Helical" evidence="14">
    <location>
        <begin position="87"/>
        <end position="113"/>
    </location>
</feature>
<feature type="transmembrane region" description="Helical" evidence="14">
    <location>
        <begin position="385"/>
        <end position="409"/>
    </location>
</feature>
<comment type="subunit">
    <text evidence="2">Homodimer.</text>
</comment>
<dbReference type="AlphaFoldDB" id="G5IIL8"/>
<evidence type="ECO:0000256" key="2">
    <source>
        <dbReference type="ARBA" id="ARBA00011738"/>
    </source>
</evidence>
<keyword evidence="8 14" id="KW-1133">Transmembrane helix</keyword>
<evidence type="ECO:0000256" key="14">
    <source>
        <dbReference type="SAM" id="Phobius"/>
    </source>
</evidence>
<dbReference type="HOGENOM" id="CLU_031784_1_0_9"/>
<evidence type="ECO:0000256" key="5">
    <source>
        <dbReference type="ARBA" id="ARBA00022597"/>
    </source>
</evidence>
<evidence type="ECO:0000256" key="4">
    <source>
        <dbReference type="ARBA" id="ARBA00022475"/>
    </source>
</evidence>
<evidence type="ECO:0000256" key="9">
    <source>
        <dbReference type="ARBA" id="ARBA00023136"/>
    </source>
</evidence>
<accession>G5IIL8</accession>
<feature type="transmembrane region" description="Helical" evidence="14">
    <location>
        <begin position="42"/>
        <end position="67"/>
    </location>
</feature>
<evidence type="ECO:0000256" key="12">
    <source>
        <dbReference type="ARBA" id="ARBA00039702"/>
    </source>
</evidence>
<dbReference type="InterPro" id="IPR051562">
    <property type="entry name" value="Ascorbate-PTS_EIIC"/>
</dbReference>
<evidence type="ECO:0000256" key="8">
    <source>
        <dbReference type="ARBA" id="ARBA00022989"/>
    </source>
</evidence>
<evidence type="ECO:0000256" key="7">
    <source>
        <dbReference type="ARBA" id="ARBA00022692"/>
    </source>
</evidence>
<protein>
    <recommendedName>
        <fullName evidence="12">Ascorbate-specific PTS system EIIC component</fullName>
    </recommendedName>
    <alternativeName>
        <fullName evidence="13">Ascorbate-specific permease IIC component UlaA</fullName>
    </alternativeName>
</protein>
<feature type="transmembrane region" description="Helical" evidence="14">
    <location>
        <begin position="12"/>
        <end position="30"/>
    </location>
</feature>
<feature type="transmembrane region" description="Helical" evidence="14">
    <location>
        <begin position="125"/>
        <end position="147"/>
    </location>
</feature>
<evidence type="ECO:0000313" key="16">
    <source>
        <dbReference type="Proteomes" id="UP000005384"/>
    </source>
</evidence>